<reference evidence="3" key="1">
    <citation type="submission" date="2017-01" db="EMBL/GenBank/DDBJ databases">
        <authorList>
            <person name="Varghese N."/>
            <person name="Submissions S."/>
        </authorList>
    </citation>
    <scope>NUCLEOTIDE SEQUENCE [LARGE SCALE GENOMIC DNA]</scope>
    <source>
        <strain evidence="3">ATCC 12950</strain>
    </source>
</reference>
<name>A0A1N7CMM7_9ACTN</name>
<feature type="domain" description="N-acetyltransferase" evidence="1">
    <location>
        <begin position="16"/>
        <end position="183"/>
    </location>
</feature>
<dbReference type="SUPFAM" id="SSF55729">
    <property type="entry name" value="Acyl-CoA N-acyltransferases (Nat)"/>
    <property type="match status" value="1"/>
</dbReference>
<dbReference type="AlphaFoldDB" id="A0A1N7CMM7"/>
<dbReference type="Pfam" id="PF13302">
    <property type="entry name" value="Acetyltransf_3"/>
    <property type="match status" value="1"/>
</dbReference>
<proteinExistence type="predicted"/>
<dbReference type="InterPro" id="IPR016181">
    <property type="entry name" value="Acyl_CoA_acyltransferase"/>
</dbReference>
<evidence type="ECO:0000313" key="3">
    <source>
        <dbReference type="Proteomes" id="UP000186096"/>
    </source>
</evidence>
<keyword evidence="2" id="KW-0808">Transferase</keyword>
<dbReference type="OrthoDB" id="3466127at2"/>
<protein>
    <submittedName>
        <fullName evidence="2">Protein N-acetyltransferase, RimJ/RimL family</fullName>
    </submittedName>
</protein>
<dbReference type="InterPro" id="IPR000182">
    <property type="entry name" value="GNAT_dom"/>
</dbReference>
<organism evidence="2 3">
    <name type="scientific">Microbispora rosea</name>
    <dbReference type="NCBI Taxonomy" id="58117"/>
    <lineage>
        <taxon>Bacteria</taxon>
        <taxon>Bacillati</taxon>
        <taxon>Actinomycetota</taxon>
        <taxon>Actinomycetes</taxon>
        <taxon>Streptosporangiales</taxon>
        <taxon>Streptosporangiaceae</taxon>
        <taxon>Microbispora</taxon>
    </lineage>
</organism>
<dbReference type="EMBL" id="FTNI01000012">
    <property type="protein sequence ID" value="SIR64898.1"/>
    <property type="molecule type" value="Genomic_DNA"/>
</dbReference>
<dbReference type="Gene3D" id="3.40.630.30">
    <property type="match status" value="1"/>
</dbReference>
<dbReference type="PROSITE" id="PS51186">
    <property type="entry name" value="GNAT"/>
    <property type="match status" value="1"/>
</dbReference>
<dbReference type="InterPro" id="IPR051908">
    <property type="entry name" value="Ribosomal_N-acetyltransferase"/>
</dbReference>
<keyword evidence="3" id="KW-1185">Reference proteome</keyword>
<dbReference type="PANTHER" id="PTHR43441:SF11">
    <property type="entry name" value="RIBOSOMAL-PROTEIN-SERINE ACETYLTRANSFERASE"/>
    <property type="match status" value="1"/>
</dbReference>
<dbReference type="RefSeq" id="WP_076436145.1">
    <property type="nucleotide sequence ID" value="NZ_FTNI01000012.1"/>
</dbReference>
<dbReference type="GO" id="GO:0008999">
    <property type="term" value="F:protein-N-terminal-alanine acetyltransferase activity"/>
    <property type="evidence" value="ECO:0007669"/>
    <property type="project" value="TreeGrafter"/>
</dbReference>
<gene>
    <name evidence="2" type="ORF">SAMN05421833_11290</name>
</gene>
<evidence type="ECO:0000259" key="1">
    <source>
        <dbReference type="PROSITE" id="PS51186"/>
    </source>
</evidence>
<dbReference type="STRING" id="58117.SAMN05421833_11290"/>
<dbReference type="GO" id="GO:1990189">
    <property type="term" value="F:protein N-terminal-serine acetyltransferase activity"/>
    <property type="evidence" value="ECO:0007669"/>
    <property type="project" value="TreeGrafter"/>
</dbReference>
<dbReference type="GO" id="GO:0005737">
    <property type="term" value="C:cytoplasm"/>
    <property type="evidence" value="ECO:0007669"/>
    <property type="project" value="TreeGrafter"/>
</dbReference>
<dbReference type="Proteomes" id="UP000186096">
    <property type="component" value="Unassembled WGS sequence"/>
</dbReference>
<evidence type="ECO:0000313" key="2">
    <source>
        <dbReference type="EMBL" id="SIR64898.1"/>
    </source>
</evidence>
<accession>A0A1N7CMM7</accession>
<dbReference type="PANTHER" id="PTHR43441">
    <property type="entry name" value="RIBOSOMAL-PROTEIN-SERINE ACETYLTRANSFERASE"/>
    <property type="match status" value="1"/>
</dbReference>
<sequence>MRHWPLLSLRLTTPRLELRLPGLDDLDALADRAAEGVHDPGEMPFGEPWTDAPPHERARSTVQIHFRQWGTWSPGNWACSFVTVWEGQVAGVQEMRAVDFAVTREVTTGSWLGQRFQGRGIGTEMRAAVLHLAFTGLGARYATSSAFVDNTKSLAVSRRLGYREDGLAVEKRRGEAALQQRLRLSRDEWTTPDGFEIHGLEPCLPLFGASDGITDAGGAP</sequence>